<organism evidence="1 2">
    <name type="scientific">Molorchus minor</name>
    <dbReference type="NCBI Taxonomy" id="1323400"/>
    <lineage>
        <taxon>Eukaryota</taxon>
        <taxon>Metazoa</taxon>
        <taxon>Ecdysozoa</taxon>
        <taxon>Arthropoda</taxon>
        <taxon>Hexapoda</taxon>
        <taxon>Insecta</taxon>
        <taxon>Pterygota</taxon>
        <taxon>Neoptera</taxon>
        <taxon>Endopterygota</taxon>
        <taxon>Coleoptera</taxon>
        <taxon>Polyphaga</taxon>
        <taxon>Cucujiformia</taxon>
        <taxon>Chrysomeloidea</taxon>
        <taxon>Cerambycidae</taxon>
        <taxon>Lamiinae</taxon>
        <taxon>Monochamini</taxon>
        <taxon>Molorchus</taxon>
    </lineage>
</organism>
<comment type="caution">
    <text evidence="1">The sequence shown here is derived from an EMBL/GenBank/DDBJ whole genome shotgun (WGS) entry which is preliminary data.</text>
</comment>
<evidence type="ECO:0000313" key="2">
    <source>
        <dbReference type="Proteomes" id="UP001162164"/>
    </source>
</evidence>
<reference evidence="1" key="1">
    <citation type="journal article" date="2023" name="Insect Mol. Biol.">
        <title>Genome sequencing provides insights into the evolution of gene families encoding plant cell wall-degrading enzymes in longhorned beetles.</title>
        <authorList>
            <person name="Shin N.R."/>
            <person name="Okamura Y."/>
            <person name="Kirsch R."/>
            <person name="Pauchet Y."/>
        </authorList>
    </citation>
    <scope>NUCLEOTIDE SEQUENCE</scope>
    <source>
        <strain evidence="1">MMC_N1</strain>
    </source>
</reference>
<proteinExistence type="predicted"/>
<evidence type="ECO:0000313" key="1">
    <source>
        <dbReference type="EMBL" id="KAJ8977061.1"/>
    </source>
</evidence>
<sequence length="179" mass="20192">MFVDSCVNFYITQIPNHHAQTSKKYKIPRSTLQFRLGQKFTKTTLGPNPVLSKEEEEILVNWILGEPNPFKENLPGDGWYKAFLKRHNFLTERVPEAVTAASSRIQTAFLILMCFLLCPKNKTVIAPKGSRNVYEVDNAPAKSNLTVLFTFSAQGEVTPPFIIYPYKRLPASIASSVPD</sequence>
<evidence type="ECO:0008006" key="3">
    <source>
        <dbReference type="Google" id="ProtNLM"/>
    </source>
</evidence>
<keyword evidence="2" id="KW-1185">Reference proteome</keyword>
<accession>A0ABQ9JFX1</accession>
<gene>
    <name evidence="1" type="ORF">NQ317_017223</name>
</gene>
<name>A0ABQ9JFX1_9CUCU</name>
<dbReference type="EMBL" id="JAPWTJ010000591">
    <property type="protein sequence ID" value="KAJ8977061.1"/>
    <property type="molecule type" value="Genomic_DNA"/>
</dbReference>
<protein>
    <recommendedName>
        <fullName evidence="3">HTH CENPB-type domain-containing protein</fullName>
    </recommendedName>
</protein>
<dbReference type="Proteomes" id="UP001162164">
    <property type="component" value="Unassembled WGS sequence"/>
</dbReference>